<sequence>MVPEIIKSGDDAGNKMVVKYTYPDGVVIHGIGVPQAWDSPLGPTWCYVVEGEHLTLVDTGSNGTVQHLEEGLQYVG</sequence>
<reference evidence="1" key="1">
    <citation type="submission" date="2018-05" db="EMBL/GenBank/DDBJ databases">
        <authorList>
            <person name="Lanie J.A."/>
            <person name="Ng W.-L."/>
            <person name="Kazmierczak K.M."/>
            <person name="Andrzejewski T.M."/>
            <person name="Davidsen T.M."/>
            <person name="Wayne K.J."/>
            <person name="Tettelin H."/>
            <person name="Glass J.I."/>
            <person name="Rusch D."/>
            <person name="Podicherti R."/>
            <person name="Tsui H.-C.T."/>
            <person name="Winkler M.E."/>
        </authorList>
    </citation>
    <scope>NUCLEOTIDE SEQUENCE</scope>
</reference>
<dbReference type="AlphaFoldDB" id="A0A382VVX0"/>
<name>A0A382VVX0_9ZZZZ</name>
<accession>A0A382VVX0</accession>
<dbReference type="SUPFAM" id="SSF56281">
    <property type="entry name" value="Metallo-hydrolase/oxidoreductase"/>
    <property type="match status" value="1"/>
</dbReference>
<protein>
    <recommendedName>
        <fullName evidence="2">Metallo-beta-lactamase domain-containing protein</fullName>
    </recommendedName>
</protein>
<evidence type="ECO:0000313" key="1">
    <source>
        <dbReference type="EMBL" id="SVD50746.1"/>
    </source>
</evidence>
<feature type="non-terminal residue" evidence="1">
    <location>
        <position position="76"/>
    </location>
</feature>
<evidence type="ECO:0008006" key="2">
    <source>
        <dbReference type="Google" id="ProtNLM"/>
    </source>
</evidence>
<dbReference type="EMBL" id="UINC01155095">
    <property type="protein sequence ID" value="SVD50746.1"/>
    <property type="molecule type" value="Genomic_DNA"/>
</dbReference>
<proteinExistence type="predicted"/>
<gene>
    <name evidence="1" type="ORF">METZ01_LOCUS403600</name>
</gene>
<organism evidence="1">
    <name type="scientific">marine metagenome</name>
    <dbReference type="NCBI Taxonomy" id="408172"/>
    <lineage>
        <taxon>unclassified sequences</taxon>
        <taxon>metagenomes</taxon>
        <taxon>ecological metagenomes</taxon>
    </lineage>
</organism>
<dbReference type="InterPro" id="IPR036866">
    <property type="entry name" value="RibonucZ/Hydroxyglut_hydro"/>
</dbReference>